<dbReference type="EnsemblPlants" id="AVESA.00010b.r2.3DG0528690.1">
    <property type="protein sequence ID" value="AVESA.00010b.r2.3DG0528690.1.CDS.1"/>
    <property type="gene ID" value="AVESA.00010b.r2.3DG0528690"/>
</dbReference>
<reference evidence="1" key="2">
    <citation type="submission" date="2025-09" db="UniProtKB">
        <authorList>
            <consortium name="EnsemblPlants"/>
        </authorList>
    </citation>
    <scope>IDENTIFICATION</scope>
</reference>
<evidence type="ECO:0000313" key="1">
    <source>
        <dbReference type="EnsemblPlants" id="AVESA.00010b.r2.3DG0528690.1.CDS.1"/>
    </source>
</evidence>
<proteinExistence type="predicted"/>
<evidence type="ECO:0000313" key="2">
    <source>
        <dbReference type="Proteomes" id="UP001732700"/>
    </source>
</evidence>
<name>A0ACD5W096_AVESA</name>
<keyword evidence="2" id="KW-1185">Reference proteome</keyword>
<organism evidence="1 2">
    <name type="scientific">Avena sativa</name>
    <name type="common">Oat</name>
    <dbReference type="NCBI Taxonomy" id="4498"/>
    <lineage>
        <taxon>Eukaryota</taxon>
        <taxon>Viridiplantae</taxon>
        <taxon>Streptophyta</taxon>
        <taxon>Embryophyta</taxon>
        <taxon>Tracheophyta</taxon>
        <taxon>Spermatophyta</taxon>
        <taxon>Magnoliopsida</taxon>
        <taxon>Liliopsida</taxon>
        <taxon>Poales</taxon>
        <taxon>Poaceae</taxon>
        <taxon>BOP clade</taxon>
        <taxon>Pooideae</taxon>
        <taxon>Poodae</taxon>
        <taxon>Poeae</taxon>
        <taxon>Poeae Chloroplast Group 1 (Aveneae type)</taxon>
        <taxon>Aveninae</taxon>
        <taxon>Avena</taxon>
    </lineage>
</organism>
<sequence length="200" mass="22669">MEGHSTQGDRRSGKGPAREESIEERIDRLKLTAAESKKLVIDYREEGSQPSWALAGKVLSQKFFYIETIKAILRPAWGNPKGLMFRDGGTNMFVATFATERDRERVWERSPWNVSKHAVVLQNFVDCQRPAEIRFDKLLIWVWVVNLPFNMLNAIWGEKIAAEISDNVVRVDVNKQGLTSGGFFCERGCGSMLMNLCADA</sequence>
<reference evidence="1" key="1">
    <citation type="submission" date="2021-05" db="EMBL/GenBank/DDBJ databases">
        <authorList>
            <person name="Scholz U."/>
            <person name="Mascher M."/>
            <person name="Fiebig A."/>
        </authorList>
    </citation>
    <scope>NUCLEOTIDE SEQUENCE [LARGE SCALE GENOMIC DNA]</scope>
</reference>
<accession>A0ACD5W096</accession>
<dbReference type="Proteomes" id="UP001732700">
    <property type="component" value="Chromosome 3D"/>
</dbReference>
<protein>
    <submittedName>
        <fullName evidence="1">Uncharacterized protein</fullName>
    </submittedName>
</protein>